<dbReference type="RefSeq" id="XP_060302793.1">
    <property type="nucleotide sequence ID" value="XM_060440901.1"/>
</dbReference>
<evidence type="ECO:0000256" key="1">
    <source>
        <dbReference type="SAM" id="MobiDB-lite"/>
    </source>
</evidence>
<organism evidence="2 3">
    <name type="scientific">Lasiosphaeria miniovina</name>
    <dbReference type="NCBI Taxonomy" id="1954250"/>
    <lineage>
        <taxon>Eukaryota</taxon>
        <taxon>Fungi</taxon>
        <taxon>Dikarya</taxon>
        <taxon>Ascomycota</taxon>
        <taxon>Pezizomycotina</taxon>
        <taxon>Sordariomycetes</taxon>
        <taxon>Sordariomycetidae</taxon>
        <taxon>Sordariales</taxon>
        <taxon>Lasiosphaeriaceae</taxon>
        <taxon>Lasiosphaeria</taxon>
    </lineage>
</organism>
<proteinExistence type="predicted"/>
<feature type="compositionally biased region" description="Basic and acidic residues" evidence="1">
    <location>
        <begin position="26"/>
        <end position="43"/>
    </location>
</feature>
<comment type="caution">
    <text evidence="2">The sequence shown here is derived from an EMBL/GenBank/DDBJ whole genome shotgun (WGS) entry which is preliminary data.</text>
</comment>
<reference evidence="2" key="1">
    <citation type="submission" date="2023-06" db="EMBL/GenBank/DDBJ databases">
        <title>Genome-scale phylogeny and comparative genomics of the fungal order Sordariales.</title>
        <authorList>
            <consortium name="Lawrence Berkeley National Laboratory"/>
            <person name="Hensen N."/>
            <person name="Bonometti L."/>
            <person name="Westerberg I."/>
            <person name="Brannstrom I.O."/>
            <person name="Guillou S."/>
            <person name="Cros-Aarteil S."/>
            <person name="Calhoun S."/>
            <person name="Haridas S."/>
            <person name="Kuo A."/>
            <person name="Mondo S."/>
            <person name="Pangilinan J."/>
            <person name="Riley R."/>
            <person name="LaButti K."/>
            <person name="Andreopoulos B."/>
            <person name="Lipzen A."/>
            <person name="Chen C."/>
            <person name="Yanf M."/>
            <person name="Daum C."/>
            <person name="Ng V."/>
            <person name="Clum A."/>
            <person name="Steindorff A."/>
            <person name="Ohm R."/>
            <person name="Martin F."/>
            <person name="Silar P."/>
            <person name="Natvig D."/>
            <person name="Lalanne C."/>
            <person name="Gautier V."/>
            <person name="Ament-velasquez S.L."/>
            <person name="Kruys A."/>
            <person name="Hutchinson M.I."/>
            <person name="Powell A.J."/>
            <person name="Barry K."/>
            <person name="Miller A.N."/>
            <person name="Grigoriev I.V."/>
            <person name="Debuchy R."/>
            <person name="Gladieux P."/>
            <person name="Thoren M.H."/>
            <person name="Johannesson H."/>
        </authorList>
    </citation>
    <scope>NUCLEOTIDE SEQUENCE</scope>
    <source>
        <strain evidence="2">SMH2392-1A</strain>
    </source>
</reference>
<dbReference type="AlphaFoldDB" id="A0AA40BGR4"/>
<accession>A0AA40BGR4</accession>
<sequence length="119" mass="13258">MSFSFLLPTPISTADHGTRSFQNKQRVKDGLETQRNPRAEKLMRPGQQTNNQPGRPGPTCPSHQGPICPPFWGGSCVSHRFPHPARNNKPSTSGLSRCCFAVHPCFSPSICSFRLIFFF</sequence>
<keyword evidence="3" id="KW-1185">Reference proteome</keyword>
<evidence type="ECO:0000313" key="2">
    <source>
        <dbReference type="EMBL" id="KAK0733916.1"/>
    </source>
</evidence>
<name>A0AA40BGR4_9PEZI</name>
<evidence type="ECO:0000313" key="3">
    <source>
        <dbReference type="Proteomes" id="UP001172101"/>
    </source>
</evidence>
<gene>
    <name evidence="2" type="ORF">B0T26DRAFT_686406</name>
</gene>
<dbReference type="GeneID" id="85324171"/>
<dbReference type="Proteomes" id="UP001172101">
    <property type="component" value="Unassembled WGS sequence"/>
</dbReference>
<dbReference type="EMBL" id="JAUIRO010000001">
    <property type="protein sequence ID" value="KAK0733916.1"/>
    <property type="molecule type" value="Genomic_DNA"/>
</dbReference>
<protein>
    <submittedName>
        <fullName evidence="2">Uncharacterized protein</fullName>
    </submittedName>
</protein>
<feature type="region of interest" description="Disordered" evidence="1">
    <location>
        <begin position="1"/>
        <end position="63"/>
    </location>
</feature>